<protein>
    <submittedName>
        <fullName evidence="2">Uncharacterized protein</fullName>
    </submittedName>
</protein>
<organism evidence="2 3">
    <name type="scientific">Spodoptera exigua</name>
    <name type="common">Beet armyworm</name>
    <name type="synonym">Noctua fulgens</name>
    <dbReference type="NCBI Taxonomy" id="7107"/>
    <lineage>
        <taxon>Eukaryota</taxon>
        <taxon>Metazoa</taxon>
        <taxon>Ecdysozoa</taxon>
        <taxon>Arthropoda</taxon>
        <taxon>Hexapoda</taxon>
        <taxon>Insecta</taxon>
        <taxon>Pterygota</taxon>
        <taxon>Neoptera</taxon>
        <taxon>Endopterygota</taxon>
        <taxon>Lepidoptera</taxon>
        <taxon>Glossata</taxon>
        <taxon>Ditrysia</taxon>
        <taxon>Noctuoidea</taxon>
        <taxon>Noctuidae</taxon>
        <taxon>Amphipyrinae</taxon>
        <taxon>Spodoptera</taxon>
    </lineage>
</organism>
<name>A0A835FZS2_SPOEX</name>
<evidence type="ECO:0000256" key="1">
    <source>
        <dbReference type="ARBA" id="ARBA00005361"/>
    </source>
</evidence>
<dbReference type="PANTHER" id="PTHR21255:SF65">
    <property type="entry name" value="TCTEX1 DOMAIN-CONTAINING PROTEIN 2"/>
    <property type="match status" value="1"/>
</dbReference>
<dbReference type="CDD" id="cd21451">
    <property type="entry name" value="DLC-like_TCTEX1D"/>
    <property type="match status" value="1"/>
</dbReference>
<comment type="similarity">
    <text evidence="1">Belongs to the dynein light chain Tctex-type family.</text>
</comment>
<dbReference type="Proteomes" id="UP000648187">
    <property type="component" value="Unassembled WGS sequence"/>
</dbReference>
<dbReference type="GO" id="GO:0045505">
    <property type="term" value="F:dynein intermediate chain binding"/>
    <property type="evidence" value="ECO:0007669"/>
    <property type="project" value="TreeGrafter"/>
</dbReference>
<dbReference type="EMBL" id="JACKWZ010001013">
    <property type="protein sequence ID" value="KAF9404335.1"/>
    <property type="molecule type" value="Genomic_DNA"/>
</dbReference>
<sequence>MDTTSVTNQKKSRSVVVNLKGQASSARSTNFPVGAGKSSILSRMKVRKQSFGFGGITGIRSTERRTSQLGSEYKRPPLVYLNTYQLEPKTTFRVPDVEAAINGVLDAYWEGHVYNATESPGLTMVIAGEVMRNVKSLCFDRYRIIAVVSLVQKRSQSYNNAVAFLWDHERDGIADILRETTTAFIQVTVFGVYLD</sequence>
<dbReference type="Pfam" id="PF03645">
    <property type="entry name" value="Tctex-1"/>
    <property type="match status" value="1"/>
</dbReference>
<dbReference type="GO" id="GO:0005868">
    <property type="term" value="C:cytoplasmic dynein complex"/>
    <property type="evidence" value="ECO:0007669"/>
    <property type="project" value="TreeGrafter"/>
</dbReference>
<evidence type="ECO:0000313" key="2">
    <source>
        <dbReference type="EMBL" id="KAF9404335.1"/>
    </source>
</evidence>
<dbReference type="InterPro" id="IPR005334">
    <property type="entry name" value="Tctex-1-like"/>
</dbReference>
<keyword evidence="3" id="KW-1185">Reference proteome</keyword>
<dbReference type="Gene3D" id="3.30.1140.40">
    <property type="entry name" value="Tctex-1"/>
    <property type="match status" value="1"/>
</dbReference>
<dbReference type="GO" id="GO:0007018">
    <property type="term" value="P:microtubule-based movement"/>
    <property type="evidence" value="ECO:0007669"/>
    <property type="project" value="TreeGrafter"/>
</dbReference>
<dbReference type="AlphaFoldDB" id="A0A835FZS2"/>
<gene>
    <name evidence="2" type="ORF">HW555_014384</name>
</gene>
<comment type="caution">
    <text evidence="2">The sequence shown here is derived from an EMBL/GenBank/DDBJ whole genome shotgun (WGS) entry which is preliminary data.</text>
</comment>
<dbReference type="PANTHER" id="PTHR21255">
    <property type="entry name" value="T-COMPLEX-ASSOCIATED-TESTIS-EXPRESSED 1/ DYNEIN LIGHT CHAIN"/>
    <property type="match status" value="1"/>
</dbReference>
<dbReference type="InterPro" id="IPR038586">
    <property type="entry name" value="Tctex-1-like_sf"/>
</dbReference>
<reference evidence="2" key="1">
    <citation type="submission" date="2020-08" db="EMBL/GenBank/DDBJ databases">
        <title>Spodoptera exigua strain:BAW_Kor-Di-RS1 Genome sequencing and assembly.</title>
        <authorList>
            <person name="Kim J."/>
            <person name="Nam H.Y."/>
            <person name="Kwon M."/>
            <person name="Choi J.H."/>
            <person name="Cho S.R."/>
            <person name="Kim G.-H."/>
        </authorList>
    </citation>
    <scope>NUCLEOTIDE SEQUENCE</scope>
    <source>
        <strain evidence="2">BAW_Kor-Di-RS1</strain>
        <tissue evidence="2">Whole-body</tissue>
    </source>
</reference>
<evidence type="ECO:0000313" key="3">
    <source>
        <dbReference type="Proteomes" id="UP000648187"/>
    </source>
</evidence>
<accession>A0A835FZS2</accession>
<dbReference type="GO" id="GO:0005737">
    <property type="term" value="C:cytoplasm"/>
    <property type="evidence" value="ECO:0007669"/>
    <property type="project" value="TreeGrafter"/>
</dbReference>
<proteinExistence type="inferred from homology"/>